<evidence type="ECO:0000256" key="5">
    <source>
        <dbReference type="ARBA" id="ARBA00023163"/>
    </source>
</evidence>
<comment type="subcellular location">
    <subcellularLocation>
        <location evidence="1">Nucleus</location>
    </subcellularLocation>
</comment>
<keyword evidence="9" id="KW-1185">Reference proteome</keyword>
<dbReference type="PROSITE" id="PS50048">
    <property type="entry name" value="ZN2_CY6_FUNGAL_2"/>
    <property type="match status" value="1"/>
</dbReference>
<gene>
    <name evidence="8" type="ORF">FBEOM_12104</name>
</gene>
<dbReference type="CDD" id="cd00067">
    <property type="entry name" value="GAL4"/>
    <property type="match status" value="1"/>
</dbReference>
<dbReference type="GO" id="GO:0008270">
    <property type="term" value="F:zinc ion binding"/>
    <property type="evidence" value="ECO:0007669"/>
    <property type="project" value="InterPro"/>
</dbReference>
<dbReference type="PROSITE" id="PS00463">
    <property type="entry name" value="ZN2_CY6_FUNGAL_1"/>
    <property type="match status" value="1"/>
</dbReference>
<dbReference type="Pfam" id="PF00172">
    <property type="entry name" value="Zn_clus"/>
    <property type="match status" value="1"/>
</dbReference>
<dbReference type="InterPro" id="IPR036864">
    <property type="entry name" value="Zn2-C6_fun-type_DNA-bd_sf"/>
</dbReference>
<dbReference type="Gene3D" id="4.10.240.10">
    <property type="entry name" value="Zn(2)-C6 fungal-type DNA-binding domain"/>
    <property type="match status" value="1"/>
</dbReference>
<organism evidence="8 9">
    <name type="scientific">Fusarium beomiforme</name>
    <dbReference type="NCBI Taxonomy" id="44412"/>
    <lineage>
        <taxon>Eukaryota</taxon>
        <taxon>Fungi</taxon>
        <taxon>Dikarya</taxon>
        <taxon>Ascomycota</taxon>
        <taxon>Pezizomycotina</taxon>
        <taxon>Sordariomycetes</taxon>
        <taxon>Hypocreomycetidae</taxon>
        <taxon>Hypocreales</taxon>
        <taxon>Nectriaceae</taxon>
        <taxon>Fusarium</taxon>
        <taxon>Fusarium burgessii species complex</taxon>
    </lineage>
</organism>
<evidence type="ECO:0000256" key="4">
    <source>
        <dbReference type="ARBA" id="ARBA00023125"/>
    </source>
</evidence>
<protein>
    <recommendedName>
        <fullName evidence="7">Zn(2)-C6 fungal-type domain-containing protein</fullName>
    </recommendedName>
</protein>
<dbReference type="AlphaFoldDB" id="A0A9P5DTR6"/>
<dbReference type="EMBL" id="PVQB02000733">
    <property type="protein sequence ID" value="KAF4334093.1"/>
    <property type="molecule type" value="Genomic_DNA"/>
</dbReference>
<evidence type="ECO:0000256" key="1">
    <source>
        <dbReference type="ARBA" id="ARBA00004123"/>
    </source>
</evidence>
<keyword evidence="4" id="KW-0238">DNA-binding</keyword>
<comment type="caution">
    <text evidence="8">The sequence shown here is derived from an EMBL/GenBank/DDBJ whole genome shotgun (WGS) entry which is preliminary data.</text>
</comment>
<evidence type="ECO:0000256" key="3">
    <source>
        <dbReference type="ARBA" id="ARBA00023015"/>
    </source>
</evidence>
<evidence type="ECO:0000256" key="2">
    <source>
        <dbReference type="ARBA" id="ARBA00022723"/>
    </source>
</evidence>
<dbReference type="InterPro" id="IPR001138">
    <property type="entry name" value="Zn2Cys6_DnaBD"/>
</dbReference>
<dbReference type="CDD" id="cd12148">
    <property type="entry name" value="fungal_TF_MHR"/>
    <property type="match status" value="1"/>
</dbReference>
<dbReference type="GO" id="GO:0005634">
    <property type="term" value="C:nucleus"/>
    <property type="evidence" value="ECO:0007669"/>
    <property type="project" value="UniProtKB-SubCell"/>
</dbReference>
<dbReference type="InterPro" id="IPR007219">
    <property type="entry name" value="XnlR_reg_dom"/>
</dbReference>
<reference evidence="8" key="2">
    <citation type="submission" date="2020-02" db="EMBL/GenBank/DDBJ databases">
        <title>Identification and distribution of gene clusters putatively required for synthesis of sphingolipid metabolism inhibitors in phylogenetically diverse species of the filamentous fungus Fusarium.</title>
        <authorList>
            <person name="Kim H.-S."/>
            <person name="Busman M."/>
            <person name="Brown D.W."/>
            <person name="Divon H."/>
            <person name="Uhlig S."/>
            <person name="Proctor R.H."/>
        </authorList>
    </citation>
    <scope>NUCLEOTIDE SEQUENCE</scope>
    <source>
        <strain evidence="8">NRRL 25174</strain>
    </source>
</reference>
<dbReference type="Proteomes" id="UP000730481">
    <property type="component" value="Unassembled WGS sequence"/>
</dbReference>
<accession>A0A9P5DTR6</accession>
<evidence type="ECO:0000313" key="8">
    <source>
        <dbReference type="EMBL" id="KAF4334093.1"/>
    </source>
</evidence>
<dbReference type="PANTHER" id="PTHR46910">
    <property type="entry name" value="TRANSCRIPTION FACTOR PDR1"/>
    <property type="match status" value="1"/>
</dbReference>
<dbReference type="SUPFAM" id="SSF57701">
    <property type="entry name" value="Zn2/Cys6 DNA-binding domain"/>
    <property type="match status" value="1"/>
</dbReference>
<dbReference type="InterPro" id="IPR050987">
    <property type="entry name" value="AtrR-like"/>
</dbReference>
<dbReference type="Pfam" id="PF04082">
    <property type="entry name" value="Fungal_trans"/>
    <property type="match status" value="1"/>
</dbReference>
<name>A0A9P5DTR6_9HYPO</name>
<keyword evidence="6" id="KW-0539">Nucleus</keyword>
<dbReference type="OrthoDB" id="39175at2759"/>
<keyword evidence="2" id="KW-0479">Metal-binding</keyword>
<dbReference type="SMART" id="SM00906">
    <property type="entry name" value="Fungal_trans"/>
    <property type="match status" value="1"/>
</dbReference>
<dbReference type="PANTHER" id="PTHR46910:SF37">
    <property type="entry name" value="ZN(II)2CYS6 TRANSCRIPTION FACTOR (EUROFUNG)"/>
    <property type="match status" value="1"/>
</dbReference>
<dbReference type="GO" id="GO:0000981">
    <property type="term" value="F:DNA-binding transcription factor activity, RNA polymerase II-specific"/>
    <property type="evidence" value="ECO:0007669"/>
    <property type="project" value="InterPro"/>
</dbReference>
<sequence>MSAPKLQLRIISGSSLELKATPSLVSGIAFCIFTSLSGPSEMPQTPPLSERRLRSAQISKACDSCKARKIRCSGYPPPCQSCTSRGHACRFGTRKIPFRKNVNRNLLQVPTEVLSDVKAKDASPTAENDVPIQNDLFIDRILFGSPSTDVPNTDERFSLKVIKYMHSCTKNLKLTCRKGIGLLSNTHSVTFFSDSRLETLSAKLKNNKINDLIRRISSIINSRLKATHTTSPENLPEFHLPYMDHASSSRYIATYYEQVHPLFPHLERDSFDSILSSQNLRHTLQNDIAFSALYHSVLALGCLHDGGGSFEPGKGNAWALFSVALAKVPNLPKAENSLVALQAITTIAVYCLGLPCISVEQRIMTEMARMAQDLIPTLSKGPDAKAFSRVFWVVYVVEKVSSFHFGRPSAIIDANITVPMPYTPESHVGTFNWTLTVAQQSRLLSRAMSTLFCPGVCHRGSQYFLTTIDQLLADLEHWRTCVPEEFRPGHPSQYILLRRPARASVGIWINYLYYSLKLILLRSRLQVDNNRISTMKITYRDQLIQVSRAILEIVTYVDVDPSTPLWIIAGIPLCALFVLFDHVISSPKSPDIKSNLALLNIAGGHFSRIEFATGGTLPASLISEFTYIAREYINQCDTQDPLKGQYMDSASAQDGSLLETAPVSGKDSATNECLNHEVSPVPPACLTVLLTIAA</sequence>
<evidence type="ECO:0000313" key="9">
    <source>
        <dbReference type="Proteomes" id="UP000730481"/>
    </source>
</evidence>
<keyword evidence="3" id="KW-0805">Transcription regulation</keyword>
<dbReference type="GO" id="GO:0003677">
    <property type="term" value="F:DNA binding"/>
    <property type="evidence" value="ECO:0007669"/>
    <property type="project" value="UniProtKB-KW"/>
</dbReference>
<evidence type="ECO:0000256" key="6">
    <source>
        <dbReference type="ARBA" id="ARBA00023242"/>
    </source>
</evidence>
<proteinExistence type="predicted"/>
<keyword evidence="5" id="KW-0804">Transcription</keyword>
<feature type="domain" description="Zn(2)-C6 fungal-type" evidence="7">
    <location>
        <begin position="61"/>
        <end position="91"/>
    </location>
</feature>
<evidence type="ECO:0000259" key="7">
    <source>
        <dbReference type="PROSITE" id="PS50048"/>
    </source>
</evidence>
<dbReference type="GO" id="GO:0006351">
    <property type="term" value="P:DNA-templated transcription"/>
    <property type="evidence" value="ECO:0007669"/>
    <property type="project" value="InterPro"/>
</dbReference>
<dbReference type="SMART" id="SM00066">
    <property type="entry name" value="GAL4"/>
    <property type="match status" value="1"/>
</dbReference>
<reference evidence="8" key="1">
    <citation type="journal article" date="2017" name="Mycologia">
        <title>Fusarium algeriense, sp. nov., a novel toxigenic crown rot pathogen of durum wheat from Algeria is nested in the Fusarium burgessii species complex.</title>
        <authorList>
            <person name="Laraba I."/>
            <person name="Keddad A."/>
            <person name="Boureghda H."/>
            <person name="Abdallah N."/>
            <person name="Vaughan M.M."/>
            <person name="Proctor R.H."/>
            <person name="Busman M."/>
            <person name="O'Donnell K."/>
        </authorList>
    </citation>
    <scope>NUCLEOTIDE SEQUENCE</scope>
    <source>
        <strain evidence="8">NRRL 25174</strain>
    </source>
</reference>